<feature type="chain" id="PRO_5010999228" description="diguanylate cyclase" evidence="4">
    <location>
        <begin position="19"/>
        <end position="778"/>
    </location>
</feature>
<keyword evidence="3" id="KW-1133">Transmembrane helix</keyword>
<evidence type="ECO:0000259" key="5">
    <source>
        <dbReference type="PROSITE" id="PS50887"/>
    </source>
</evidence>
<dbReference type="CDD" id="cd01949">
    <property type="entry name" value="GGDEF"/>
    <property type="match status" value="1"/>
</dbReference>
<dbReference type="Gene3D" id="3.40.190.10">
    <property type="entry name" value="Periplasmic binding protein-like II"/>
    <property type="match status" value="4"/>
</dbReference>
<dbReference type="InterPro" id="IPR000160">
    <property type="entry name" value="GGDEF_dom"/>
</dbReference>
<dbReference type="PROSITE" id="PS50887">
    <property type="entry name" value="GGDEF"/>
    <property type="match status" value="1"/>
</dbReference>
<comment type="caution">
    <text evidence="6">The sequence shown here is derived from an EMBL/GenBank/DDBJ whole genome shotgun (WGS) entry which is preliminary data.</text>
</comment>
<dbReference type="STRING" id="1434232.MAIT1_02092"/>
<dbReference type="EMBL" id="LVJN01000020">
    <property type="protein sequence ID" value="OSM02014.1"/>
    <property type="molecule type" value="Genomic_DNA"/>
</dbReference>
<feature type="domain" description="GGDEF" evidence="5">
    <location>
        <begin position="647"/>
        <end position="776"/>
    </location>
</feature>
<dbReference type="InterPro" id="IPR050469">
    <property type="entry name" value="Diguanylate_Cyclase"/>
</dbReference>
<name>A0A1Y2K4F2_9PROT</name>
<evidence type="ECO:0000256" key="1">
    <source>
        <dbReference type="ARBA" id="ARBA00012528"/>
    </source>
</evidence>
<organism evidence="6 7">
    <name type="scientific">Magnetofaba australis IT-1</name>
    <dbReference type="NCBI Taxonomy" id="1434232"/>
    <lineage>
        <taxon>Bacteria</taxon>
        <taxon>Pseudomonadati</taxon>
        <taxon>Pseudomonadota</taxon>
        <taxon>Magnetococcia</taxon>
        <taxon>Magnetococcales</taxon>
        <taxon>Magnetococcaceae</taxon>
        <taxon>Magnetofaba</taxon>
    </lineage>
</organism>
<dbReference type="InterPro" id="IPR029787">
    <property type="entry name" value="Nucleotide_cyclase"/>
</dbReference>
<dbReference type="SMART" id="SM00267">
    <property type="entry name" value="GGDEF"/>
    <property type="match status" value="1"/>
</dbReference>
<dbReference type="InterPro" id="IPR015168">
    <property type="entry name" value="SsuA/THI5"/>
</dbReference>
<dbReference type="Pfam" id="PF00497">
    <property type="entry name" value="SBP_bac_3"/>
    <property type="match status" value="1"/>
</dbReference>
<dbReference type="AlphaFoldDB" id="A0A1Y2K4F2"/>
<dbReference type="InterPro" id="IPR001638">
    <property type="entry name" value="Solute-binding_3/MltF_N"/>
</dbReference>
<keyword evidence="7" id="KW-1185">Reference proteome</keyword>
<dbReference type="SMART" id="SM00062">
    <property type="entry name" value="PBPb"/>
    <property type="match status" value="1"/>
</dbReference>
<proteinExistence type="predicted"/>
<evidence type="ECO:0000256" key="4">
    <source>
        <dbReference type="SAM" id="SignalP"/>
    </source>
</evidence>
<keyword evidence="3" id="KW-0472">Membrane</keyword>
<gene>
    <name evidence="6" type="ORF">MAIT1_02092</name>
</gene>
<accession>A0A1Y2K4F2</accession>
<dbReference type="CDD" id="cd13708">
    <property type="entry name" value="PBP2_BvgS_like_1"/>
    <property type="match status" value="1"/>
</dbReference>
<dbReference type="PANTHER" id="PTHR45138">
    <property type="entry name" value="REGULATORY COMPONENTS OF SENSORY TRANSDUCTION SYSTEM"/>
    <property type="match status" value="1"/>
</dbReference>
<evidence type="ECO:0000313" key="6">
    <source>
        <dbReference type="EMBL" id="OSM02014.1"/>
    </source>
</evidence>
<evidence type="ECO:0000256" key="3">
    <source>
        <dbReference type="SAM" id="Phobius"/>
    </source>
</evidence>
<dbReference type="GO" id="GO:0052621">
    <property type="term" value="F:diguanylate cyclase activity"/>
    <property type="evidence" value="ECO:0007669"/>
    <property type="project" value="UniProtKB-EC"/>
</dbReference>
<dbReference type="Pfam" id="PF00990">
    <property type="entry name" value="GGDEF"/>
    <property type="match status" value="1"/>
</dbReference>
<dbReference type="Proteomes" id="UP000194003">
    <property type="component" value="Unassembled WGS sequence"/>
</dbReference>
<dbReference type="Pfam" id="PF09084">
    <property type="entry name" value="NMT1"/>
    <property type="match status" value="1"/>
</dbReference>
<keyword evidence="3" id="KW-0812">Transmembrane</keyword>
<dbReference type="EC" id="2.7.7.65" evidence="1"/>
<feature type="signal peptide" evidence="4">
    <location>
        <begin position="1"/>
        <end position="18"/>
    </location>
</feature>
<dbReference type="SUPFAM" id="SSF55073">
    <property type="entry name" value="Nucleotide cyclase"/>
    <property type="match status" value="1"/>
</dbReference>
<evidence type="ECO:0000256" key="2">
    <source>
        <dbReference type="ARBA" id="ARBA00034247"/>
    </source>
</evidence>
<feature type="transmembrane region" description="Helical" evidence="3">
    <location>
        <begin position="570"/>
        <end position="590"/>
    </location>
</feature>
<keyword evidence="4" id="KW-0732">Signal</keyword>
<protein>
    <recommendedName>
        <fullName evidence="1">diguanylate cyclase</fullName>
        <ecNumber evidence="1">2.7.7.65</ecNumber>
    </recommendedName>
</protein>
<dbReference type="SUPFAM" id="SSF53850">
    <property type="entry name" value="Periplasmic binding protein-like II"/>
    <property type="match status" value="2"/>
</dbReference>
<dbReference type="Gene3D" id="3.30.70.270">
    <property type="match status" value="1"/>
</dbReference>
<dbReference type="PANTHER" id="PTHR45138:SF9">
    <property type="entry name" value="DIGUANYLATE CYCLASE DGCM-RELATED"/>
    <property type="match status" value="1"/>
</dbReference>
<evidence type="ECO:0000313" key="7">
    <source>
        <dbReference type="Proteomes" id="UP000194003"/>
    </source>
</evidence>
<comment type="catalytic activity">
    <reaction evidence="2">
        <text>2 GTP = 3',3'-c-di-GMP + 2 diphosphate</text>
        <dbReference type="Rhea" id="RHEA:24898"/>
        <dbReference type="ChEBI" id="CHEBI:33019"/>
        <dbReference type="ChEBI" id="CHEBI:37565"/>
        <dbReference type="ChEBI" id="CHEBI:58805"/>
        <dbReference type="EC" id="2.7.7.65"/>
    </reaction>
</comment>
<dbReference type="NCBIfam" id="TIGR00254">
    <property type="entry name" value="GGDEF"/>
    <property type="match status" value="1"/>
</dbReference>
<reference evidence="6 7" key="1">
    <citation type="journal article" date="2016" name="BMC Genomics">
        <title>Combined genomic and structural analyses of a cultured magnetotactic bacterium reveals its niche adaptation to a dynamic environment.</title>
        <authorList>
            <person name="Araujo A.C."/>
            <person name="Morillo V."/>
            <person name="Cypriano J."/>
            <person name="Teixeira L.C."/>
            <person name="Leao P."/>
            <person name="Lyra S."/>
            <person name="Almeida L.G."/>
            <person name="Bazylinski D.A."/>
            <person name="Vasconcellos A.T."/>
            <person name="Abreu F."/>
            <person name="Lins U."/>
        </authorList>
    </citation>
    <scope>NUCLEOTIDE SEQUENCE [LARGE SCALE GENOMIC DNA]</scope>
    <source>
        <strain evidence="6 7">IT-1</strain>
    </source>
</reference>
<dbReference type="InterPro" id="IPR043128">
    <property type="entry name" value="Rev_trsase/Diguanyl_cyclase"/>
</dbReference>
<dbReference type="FunFam" id="3.30.70.270:FF:000001">
    <property type="entry name" value="Diguanylate cyclase domain protein"/>
    <property type="match status" value="1"/>
</dbReference>
<sequence>MKPIFVAIFMFFLGFANSDAIFAQTSEPDLETVQLRLQWKHQFEFAGFYAAKEKGFYREAGLDVDILEFDGGVETVGEVLAAEGRYAVGYSSLVNDYLSGKPVVLLANILKRSPVAIVAQPQIRSPRDLVGKRVMGVAETISTLALSMMLERFGVPFDTIQLVPPTYRVDEFVRGDVDAMVVFTSNEIFDLDRAGKRYTLLNPSVYGAEYYDVNLFTSRKELDHHFSRAQRFRQASLRGWEYALQNESEIIELILNKYNSQHKSRESLLFEAAQIRSAMMPKVHPIGSFTEQRLQMIAGDLVQLGRVPADTPLNFESFIFQEPRQELKLTERERRYLAERKSITYCADPDWMPFEKIENGVHKGMSAEFFKLFEQKLNIPLKLTPTRSWSESLTFAKQRHCDLFSLAMPTPERQVYMNFTPPYIRYPLVIATRSDTMFILELESVMDRPLGIVRGYAFVELLKRKYPGINLVEVETLADGLEMVANGELFGFIDSLGAAGYQIQRRHIGELKIAGKFDENWELGIGVRNDDPILLGILSKVVATITPDERRDIESHWFSISYQQGLDYRLFMQIMAVALAIGLMLLYHLFTQRSAMRKLRAAHAEVREKSKELESLSITDKLTGLNNRLKLDEDLGRYADHFSRYGNIYSVMLLDIDYFKKVNDVFGHMEGDRVLKDAASLLTHCLRKSDIIGRWGGEEFLIICPGTALNECMSLAEKLRQRFQQHDFGLGAPQSISLGVAQCEQGVGSDDLLSAADAALYRAKQGGRNRACAASVSL</sequence>